<proteinExistence type="predicted"/>
<reference evidence="2" key="1">
    <citation type="submission" date="2020-02" db="EMBL/GenBank/DDBJ databases">
        <authorList>
            <person name="Meier V. D."/>
        </authorList>
    </citation>
    <scope>NUCLEOTIDE SEQUENCE</scope>
    <source>
        <strain evidence="2">AVDCRST_MAG63</strain>
    </source>
</reference>
<name>A0A6J4JVR5_9BACT</name>
<dbReference type="SUPFAM" id="SSF46689">
    <property type="entry name" value="Homeodomain-like"/>
    <property type="match status" value="1"/>
</dbReference>
<dbReference type="AlphaFoldDB" id="A0A6J4JVR5"/>
<dbReference type="InterPro" id="IPR009057">
    <property type="entry name" value="Homeodomain-like_sf"/>
</dbReference>
<evidence type="ECO:0008006" key="3">
    <source>
        <dbReference type="Google" id="ProtNLM"/>
    </source>
</evidence>
<protein>
    <recommendedName>
        <fullName evidence="3">Mobile element protein</fullName>
    </recommendedName>
</protein>
<sequence>MSGPRSPRVVELSDDERTSLEALTRRTAVAAGLVRRARIVLLAAEGVPLDRVARQIGADRTIVRTWVDRYRADGLDGLRDRPRSGRPRTFSPCGGAAPGRSGV</sequence>
<gene>
    <name evidence="2" type="ORF">AVDCRST_MAG63-4152</name>
</gene>
<dbReference type="EMBL" id="CADCTO010000575">
    <property type="protein sequence ID" value="CAA9288480.1"/>
    <property type="molecule type" value="Genomic_DNA"/>
</dbReference>
<accession>A0A6J4JVR5</accession>
<feature type="region of interest" description="Disordered" evidence="1">
    <location>
        <begin position="78"/>
        <end position="103"/>
    </location>
</feature>
<evidence type="ECO:0000256" key="1">
    <source>
        <dbReference type="SAM" id="MobiDB-lite"/>
    </source>
</evidence>
<dbReference type="Pfam" id="PF13551">
    <property type="entry name" value="HTH_29"/>
    <property type="match status" value="1"/>
</dbReference>
<organism evidence="2">
    <name type="scientific">uncultured Armatimonadetes bacterium</name>
    <dbReference type="NCBI Taxonomy" id="157466"/>
    <lineage>
        <taxon>Bacteria</taxon>
        <taxon>Bacillati</taxon>
        <taxon>Armatimonadota</taxon>
        <taxon>environmental samples</taxon>
    </lineage>
</organism>
<evidence type="ECO:0000313" key="2">
    <source>
        <dbReference type="EMBL" id="CAA9288480.1"/>
    </source>
</evidence>